<evidence type="ECO:0000313" key="2">
    <source>
        <dbReference type="Proteomes" id="UP001148838"/>
    </source>
</evidence>
<dbReference type="Proteomes" id="UP001148838">
    <property type="component" value="Unassembled WGS sequence"/>
</dbReference>
<accession>A0ABQ8SFG6</accession>
<keyword evidence="2" id="KW-1185">Reference proteome</keyword>
<sequence length="137" mass="16348">MLDLTEELIWTQIILWLYPNFDKISNHKNVNTHQVNSRKIVKFNIEVLKNEKTETLYKEQKEEQLRNRKNDTTANNVTINEQWNEIKNIITRTAVSVLGEIDKPERNHWFDEECELVTQEKNLAYTVMLQRGCTKTI</sequence>
<protein>
    <submittedName>
        <fullName evidence="1">Uncharacterized protein</fullName>
    </submittedName>
</protein>
<proteinExistence type="predicted"/>
<organism evidence="1 2">
    <name type="scientific">Periplaneta americana</name>
    <name type="common">American cockroach</name>
    <name type="synonym">Blatta americana</name>
    <dbReference type="NCBI Taxonomy" id="6978"/>
    <lineage>
        <taxon>Eukaryota</taxon>
        <taxon>Metazoa</taxon>
        <taxon>Ecdysozoa</taxon>
        <taxon>Arthropoda</taxon>
        <taxon>Hexapoda</taxon>
        <taxon>Insecta</taxon>
        <taxon>Pterygota</taxon>
        <taxon>Neoptera</taxon>
        <taxon>Polyneoptera</taxon>
        <taxon>Dictyoptera</taxon>
        <taxon>Blattodea</taxon>
        <taxon>Blattoidea</taxon>
        <taxon>Blattidae</taxon>
        <taxon>Blattinae</taxon>
        <taxon>Periplaneta</taxon>
    </lineage>
</organism>
<reference evidence="1 2" key="1">
    <citation type="journal article" date="2022" name="Allergy">
        <title>Genome assembly and annotation of Periplaneta americana reveal a comprehensive cockroach allergen profile.</title>
        <authorList>
            <person name="Wang L."/>
            <person name="Xiong Q."/>
            <person name="Saelim N."/>
            <person name="Wang L."/>
            <person name="Nong W."/>
            <person name="Wan A.T."/>
            <person name="Shi M."/>
            <person name="Liu X."/>
            <person name="Cao Q."/>
            <person name="Hui J.H.L."/>
            <person name="Sookrung N."/>
            <person name="Leung T.F."/>
            <person name="Tungtrongchitr A."/>
            <person name="Tsui S.K.W."/>
        </authorList>
    </citation>
    <scope>NUCLEOTIDE SEQUENCE [LARGE SCALE GENOMIC DNA]</scope>
    <source>
        <strain evidence="1">PWHHKU_190912</strain>
    </source>
</reference>
<gene>
    <name evidence="1" type="ORF">ANN_21503</name>
</gene>
<dbReference type="EMBL" id="JAJSOF020000029">
    <property type="protein sequence ID" value="KAJ4432864.1"/>
    <property type="molecule type" value="Genomic_DNA"/>
</dbReference>
<evidence type="ECO:0000313" key="1">
    <source>
        <dbReference type="EMBL" id="KAJ4432864.1"/>
    </source>
</evidence>
<comment type="caution">
    <text evidence="1">The sequence shown here is derived from an EMBL/GenBank/DDBJ whole genome shotgun (WGS) entry which is preliminary data.</text>
</comment>
<name>A0ABQ8SFG6_PERAM</name>